<protein>
    <recommendedName>
        <fullName evidence="6">Pseudouridine synthase I TruA alpha/beta domain-containing protein</fullName>
    </recommendedName>
</protein>
<dbReference type="PANTHER" id="PTHR11142:SF5">
    <property type="entry name" value="TRNA PSEUDOURIDINE(38_39) SYNTHASE"/>
    <property type="match status" value="1"/>
</dbReference>
<feature type="domain" description="Pseudouridine synthase I TruA alpha/beta" evidence="6">
    <location>
        <begin position="207"/>
        <end position="314"/>
    </location>
</feature>
<comment type="similarity">
    <text evidence="2">Belongs to the tRNA pseudouridine synthase TruA family.</text>
</comment>
<dbReference type="GO" id="GO:0005737">
    <property type="term" value="C:cytoplasm"/>
    <property type="evidence" value="ECO:0007669"/>
    <property type="project" value="TreeGrafter"/>
</dbReference>
<dbReference type="InterPro" id="IPR020094">
    <property type="entry name" value="TruA/RsuA/RluB/E/F_N"/>
</dbReference>
<dbReference type="AlphaFoldDB" id="A0A0L0NV29"/>
<keyword evidence="4" id="KW-0413">Isomerase</keyword>
<dbReference type="Gene3D" id="3.30.70.660">
    <property type="entry name" value="Pseudouridine synthase I, catalytic domain, C-terminal subdomain"/>
    <property type="match status" value="1"/>
</dbReference>
<name>A0A0L0NV29_CANAR</name>
<dbReference type="InterPro" id="IPR020103">
    <property type="entry name" value="PsdUridine_synth_cat_dom_sf"/>
</dbReference>
<accession>A0A0L0NV29</accession>
<dbReference type="VEuPathDB" id="FungiDB:CJI97_001881"/>
<dbReference type="InterPro" id="IPR001406">
    <property type="entry name" value="PsdUridine_synth_TruA"/>
</dbReference>
<dbReference type="NCBIfam" id="TIGR00071">
    <property type="entry name" value="hisT_truA"/>
    <property type="match status" value="1"/>
</dbReference>
<dbReference type="Proteomes" id="UP000037122">
    <property type="component" value="Unassembled WGS sequence"/>
</dbReference>
<dbReference type="SUPFAM" id="SSF55120">
    <property type="entry name" value="Pseudouridine synthase"/>
    <property type="match status" value="1"/>
</dbReference>
<sequence>MARTSKNFSLLADNSYETWSKEDLIQRIQLLESTKPKSPAKSNPDKKGKKVFDFSKISTRFIALRFAYMGWNFNGLSFQYDPTPLPTVEEVILDAMVKAKLIESSDPSSCGFSRCGRTDKGVSALNQVIALNVRSNLDIKDQADISKDDRELPYVTILNALLPLDIRITEVCLRPPEGFDARFSCLYRHYKYVFSGEHLDVAAMKVAAKLYEGTHDFRNFCKIDGSKQITNHERLIHSADIISVNEKFYAFDLKGSAFLWHQVRCMVAILFLVGQGHEKPSIVLDLLNVEKYPSRPLYEMAHDIPLVLYDCVFPEMEWLSPATNFGELQQIKMQKECKRFNGLKLDYQLKAQIVSMMDQVFAKKLPSQKSNYVNLGDGVGRAFKNYTPLSQRPLGETVEHQNLKFLEKKKRKLEK</sequence>
<dbReference type="GO" id="GO:0005634">
    <property type="term" value="C:nucleus"/>
    <property type="evidence" value="ECO:0007669"/>
    <property type="project" value="UniProtKB-SubCell"/>
</dbReference>
<evidence type="ECO:0000256" key="2">
    <source>
        <dbReference type="ARBA" id="ARBA00009375"/>
    </source>
</evidence>
<dbReference type="GO" id="GO:0031119">
    <property type="term" value="P:tRNA pseudouridine synthesis"/>
    <property type="evidence" value="ECO:0007669"/>
    <property type="project" value="TreeGrafter"/>
</dbReference>
<dbReference type="CDD" id="cd02569">
    <property type="entry name" value="PseudoU_synth_ScPus3"/>
    <property type="match status" value="1"/>
</dbReference>
<dbReference type="VEuPathDB" id="FungiDB:CJJ07_004319"/>
<evidence type="ECO:0000313" key="7">
    <source>
        <dbReference type="EMBL" id="KND97515.1"/>
    </source>
</evidence>
<dbReference type="Pfam" id="PF01416">
    <property type="entry name" value="PseudoU_synth_1"/>
    <property type="match status" value="1"/>
</dbReference>
<dbReference type="EMBL" id="LGST01000041">
    <property type="protein sequence ID" value="KND97515.1"/>
    <property type="molecule type" value="Genomic_DNA"/>
</dbReference>
<dbReference type="FunFam" id="3.30.70.580:FF:000020">
    <property type="entry name" value="tRNA pseudouridine synthase"/>
    <property type="match status" value="1"/>
</dbReference>
<dbReference type="InterPro" id="IPR041707">
    <property type="entry name" value="Pus3-like"/>
</dbReference>
<keyword evidence="5" id="KW-0539">Nucleus</keyword>
<organism evidence="7 8">
    <name type="scientific">Candidozyma auris</name>
    <name type="common">Yeast</name>
    <name type="synonym">Candida auris</name>
    <dbReference type="NCBI Taxonomy" id="498019"/>
    <lineage>
        <taxon>Eukaryota</taxon>
        <taxon>Fungi</taxon>
        <taxon>Dikarya</taxon>
        <taxon>Ascomycota</taxon>
        <taxon>Saccharomycotina</taxon>
        <taxon>Pichiomycetes</taxon>
        <taxon>Metschnikowiaceae</taxon>
        <taxon>Candidozyma</taxon>
    </lineage>
</organism>
<evidence type="ECO:0000256" key="3">
    <source>
        <dbReference type="ARBA" id="ARBA00022694"/>
    </source>
</evidence>
<evidence type="ECO:0000256" key="5">
    <source>
        <dbReference type="ARBA" id="ARBA00023242"/>
    </source>
</evidence>
<dbReference type="VEuPathDB" id="FungiDB:B9J08_002338"/>
<dbReference type="GO" id="GO:0009982">
    <property type="term" value="F:pseudouridine synthase activity"/>
    <property type="evidence" value="ECO:0007669"/>
    <property type="project" value="InterPro"/>
</dbReference>
<dbReference type="InterPro" id="IPR020097">
    <property type="entry name" value="PsdUridine_synth_TruA_a/b_dom"/>
</dbReference>
<dbReference type="VEuPathDB" id="FungiDB:QG37_05906"/>
<dbReference type="HAMAP" id="MF_00171">
    <property type="entry name" value="TruA"/>
    <property type="match status" value="1"/>
</dbReference>
<dbReference type="InterPro" id="IPR020095">
    <property type="entry name" value="PsdUridine_synth_TruA_C"/>
</dbReference>
<evidence type="ECO:0000313" key="8">
    <source>
        <dbReference type="Proteomes" id="UP000037122"/>
    </source>
</evidence>
<comment type="subcellular location">
    <subcellularLocation>
        <location evidence="1">Nucleus</location>
    </subcellularLocation>
</comment>
<gene>
    <name evidence="7" type="ORF">QG37_05906</name>
</gene>
<dbReference type="Gene3D" id="3.30.70.580">
    <property type="entry name" value="Pseudouridine synthase I, catalytic domain, N-terminal subdomain"/>
    <property type="match status" value="1"/>
</dbReference>
<keyword evidence="3" id="KW-0819">tRNA processing</keyword>
<comment type="caution">
    <text evidence="7">The sequence shown here is derived from an EMBL/GenBank/DDBJ whole genome shotgun (WGS) entry which is preliminary data.</text>
</comment>
<evidence type="ECO:0000259" key="6">
    <source>
        <dbReference type="Pfam" id="PF01416"/>
    </source>
</evidence>
<dbReference type="PANTHER" id="PTHR11142">
    <property type="entry name" value="PSEUDOURIDYLATE SYNTHASE"/>
    <property type="match status" value="1"/>
</dbReference>
<dbReference type="GO" id="GO:1990481">
    <property type="term" value="P:mRNA pseudouridine synthesis"/>
    <property type="evidence" value="ECO:0007669"/>
    <property type="project" value="TreeGrafter"/>
</dbReference>
<dbReference type="VEuPathDB" id="FungiDB:CJI96_0004900"/>
<dbReference type="FunFam" id="3.30.70.660:FF:000012">
    <property type="entry name" value="tRNA pseudouridine synthase"/>
    <property type="match status" value="1"/>
</dbReference>
<evidence type="ECO:0000256" key="4">
    <source>
        <dbReference type="ARBA" id="ARBA00023235"/>
    </source>
</evidence>
<proteinExistence type="inferred from homology"/>
<dbReference type="GO" id="GO:0003723">
    <property type="term" value="F:RNA binding"/>
    <property type="evidence" value="ECO:0007669"/>
    <property type="project" value="InterPro"/>
</dbReference>
<evidence type="ECO:0000256" key="1">
    <source>
        <dbReference type="ARBA" id="ARBA00004123"/>
    </source>
</evidence>
<reference evidence="8" key="1">
    <citation type="journal article" date="2015" name="BMC Genomics">
        <title>Draft genome of a commonly misdiagnosed multidrug resistant pathogen Candida auris.</title>
        <authorList>
            <person name="Chatterjee S."/>
            <person name="Alampalli S.V."/>
            <person name="Nageshan R.K."/>
            <person name="Chettiar S.T."/>
            <person name="Joshi S."/>
            <person name="Tatu U.S."/>
        </authorList>
    </citation>
    <scope>NUCLEOTIDE SEQUENCE [LARGE SCALE GENOMIC DNA]</scope>
    <source>
        <strain evidence="8">6684</strain>
    </source>
</reference>